<dbReference type="Pfam" id="PF04909">
    <property type="entry name" value="Amidohydro_2"/>
    <property type="match status" value="1"/>
</dbReference>
<dbReference type="eggNOG" id="COG3618">
    <property type="taxonomic scope" value="Bacteria"/>
</dbReference>
<dbReference type="PANTHER" id="PTHR21240:SF19">
    <property type="entry name" value="CATALYTIC_ HYDROLASE"/>
    <property type="match status" value="1"/>
</dbReference>
<reference evidence="3 4" key="1">
    <citation type="submission" date="2016-10" db="EMBL/GenBank/DDBJ databases">
        <authorList>
            <person name="de Groot N.N."/>
        </authorList>
    </citation>
    <scope>NUCLEOTIDE SEQUENCE [LARGE SCALE GENOMIC DNA]</scope>
    <source>
        <strain evidence="3 4">AR40</strain>
    </source>
</reference>
<evidence type="ECO:0000313" key="3">
    <source>
        <dbReference type="EMBL" id="SER78796.1"/>
    </source>
</evidence>
<dbReference type="InterPro" id="IPR006680">
    <property type="entry name" value="Amidohydro-rel"/>
</dbReference>
<dbReference type="Proteomes" id="UP000182584">
    <property type="component" value="Unassembled WGS sequence"/>
</dbReference>
<protein>
    <submittedName>
        <fullName evidence="3">Predicted metal-dependent hydrolase, TIM-barrel fold</fullName>
    </submittedName>
</protein>
<dbReference type="Gene3D" id="3.20.20.140">
    <property type="entry name" value="Metal-dependent hydrolases"/>
    <property type="match status" value="1"/>
</dbReference>
<keyword evidence="3" id="KW-0378">Hydrolase</keyword>
<dbReference type="AlphaFoldDB" id="A0A1H9S165"/>
<dbReference type="SUPFAM" id="SSF51556">
    <property type="entry name" value="Metallo-dependent hydrolases"/>
    <property type="match status" value="1"/>
</dbReference>
<organism evidence="3 4">
    <name type="scientific">Butyrivibrio fibrisolvens</name>
    <dbReference type="NCBI Taxonomy" id="831"/>
    <lineage>
        <taxon>Bacteria</taxon>
        <taxon>Bacillati</taxon>
        <taxon>Bacillota</taxon>
        <taxon>Clostridia</taxon>
        <taxon>Lachnospirales</taxon>
        <taxon>Lachnospiraceae</taxon>
        <taxon>Butyrivibrio</taxon>
    </lineage>
</organism>
<evidence type="ECO:0000313" key="4">
    <source>
        <dbReference type="Proteomes" id="UP000182584"/>
    </source>
</evidence>
<evidence type="ECO:0000259" key="2">
    <source>
        <dbReference type="Pfam" id="PF04909"/>
    </source>
</evidence>
<dbReference type="RefSeq" id="WP_074755979.1">
    <property type="nucleotide sequence ID" value="NZ_FOGJ01000011.1"/>
</dbReference>
<keyword evidence="1" id="KW-0456">Lyase</keyword>
<dbReference type="EMBL" id="FOGJ01000011">
    <property type="protein sequence ID" value="SER78796.1"/>
    <property type="molecule type" value="Genomic_DNA"/>
</dbReference>
<proteinExistence type="predicted"/>
<dbReference type="GO" id="GO:0016831">
    <property type="term" value="F:carboxy-lyase activity"/>
    <property type="evidence" value="ECO:0007669"/>
    <property type="project" value="InterPro"/>
</dbReference>
<dbReference type="GO" id="GO:0016787">
    <property type="term" value="F:hydrolase activity"/>
    <property type="evidence" value="ECO:0007669"/>
    <property type="project" value="UniProtKB-KW"/>
</dbReference>
<dbReference type="OrthoDB" id="9771932at2"/>
<accession>A0A1H9S165</accession>
<dbReference type="InterPro" id="IPR032466">
    <property type="entry name" value="Metal_Hydrolase"/>
</dbReference>
<dbReference type="CDD" id="cd01292">
    <property type="entry name" value="metallo-dependent_hydrolases"/>
    <property type="match status" value="1"/>
</dbReference>
<gene>
    <name evidence="3" type="ORF">SAMN04487884_11138</name>
</gene>
<sequence length="292" mass="33040">MDCIKIDAHVHLWDVQQGIVDGKPVIGLGNGLADFGGETRQMMPPYMDDNRNTAPRLIANMNYSKVNGAVITQEYIDGNQDSYLLSSKAKYKDRLKICSLYEENTDFNTEGFDGIKICAGRLKDQDLTSHMAVFKKAQELGMFISIDMADGDLQVDSLQAVIDSCPDLRIAIGHFGMVTTKGWESQIALARNKNVYIESGGLTWLFHKEFYPYPSAIDAIITARDICGMDKLMWGSDYPRTMTDITYIMAVRFIEETNKLTDEEKRAFLGGNAMRFYRFDFKEPLPDIKNML</sequence>
<feature type="domain" description="Amidohydrolase-related" evidence="2">
    <location>
        <begin position="6"/>
        <end position="279"/>
    </location>
</feature>
<name>A0A1H9S165_BUTFI</name>
<dbReference type="PANTHER" id="PTHR21240">
    <property type="entry name" value="2-AMINO-3-CARBOXYLMUCONATE-6-SEMIALDEHYDE DECARBOXYLASE"/>
    <property type="match status" value="1"/>
</dbReference>
<dbReference type="InterPro" id="IPR032465">
    <property type="entry name" value="ACMSD"/>
</dbReference>
<evidence type="ECO:0000256" key="1">
    <source>
        <dbReference type="ARBA" id="ARBA00023239"/>
    </source>
</evidence>